<comment type="caution">
    <text evidence="1">The sequence shown here is derived from an EMBL/GenBank/DDBJ whole genome shotgun (WGS) entry which is preliminary data.</text>
</comment>
<evidence type="ECO:0000313" key="2">
    <source>
        <dbReference type="Proteomes" id="UP001597097"/>
    </source>
</evidence>
<dbReference type="RefSeq" id="WP_219528681.1">
    <property type="nucleotide sequence ID" value="NZ_JAHKRM010000005.1"/>
</dbReference>
<dbReference type="EMBL" id="JBHUCM010000008">
    <property type="protein sequence ID" value="MFD1537202.1"/>
    <property type="molecule type" value="Genomic_DNA"/>
</dbReference>
<sequence length="97" mass="11022">MSLAEHARVLQAEANDVWKVDMTFWLHVVERPHVPDALRLRAATDGQRLTILRLKHECPHYPDTIGGADICTAVLERGVRTVEELLEGSSFCRCRRS</sequence>
<proteinExistence type="predicted"/>
<organism evidence="1 2">
    <name type="scientific">Nonomuraea guangzhouensis</name>
    <dbReference type="NCBI Taxonomy" id="1291555"/>
    <lineage>
        <taxon>Bacteria</taxon>
        <taxon>Bacillati</taxon>
        <taxon>Actinomycetota</taxon>
        <taxon>Actinomycetes</taxon>
        <taxon>Streptosporangiales</taxon>
        <taxon>Streptosporangiaceae</taxon>
        <taxon>Nonomuraea</taxon>
    </lineage>
</organism>
<reference evidence="2" key="1">
    <citation type="journal article" date="2019" name="Int. J. Syst. Evol. Microbiol.">
        <title>The Global Catalogue of Microorganisms (GCM) 10K type strain sequencing project: providing services to taxonomists for standard genome sequencing and annotation.</title>
        <authorList>
            <consortium name="The Broad Institute Genomics Platform"/>
            <consortium name="The Broad Institute Genome Sequencing Center for Infectious Disease"/>
            <person name="Wu L."/>
            <person name="Ma J."/>
        </authorList>
    </citation>
    <scope>NUCLEOTIDE SEQUENCE [LARGE SCALE GENOMIC DNA]</scope>
    <source>
        <strain evidence="2">CGMCC 1.15399</strain>
    </source>
</reference>
<protein>
    <submittedName>
        <fullName evidence="1">Uncharacterized protein</fullName>
    </submittedName>
</protein>
<dbReference type="Proteomes" id="UP001597097">
    <property type="component" value="Unassembled WGS sequence"/>
</dbReference>
<evidence type="ECO:0000313" key="1">
    <source>
        <dbReference type="EMBL" id="MFD1537202.1"/>
    </source>
</evidence>
<accession>A0ABW4G746</accession>
<gene>
    <name evidence="1" type="ORF">ACFSJ0_09165</name>
</gene>
<name>A0ABW4G746_9ACTN</name>
<keyword evidence="2" id="KW-1185">Reference proteome</keyword>